<organism evidence="3 4">
    <name type="scientific">Streptomyces humicola</name>
    <dbReference type="NCBI Taxonomy" id="2953240"/>
    <lineage>
        <taxon>Bacteria</taxon>
        <taxon>Bacillati</taxon>
        <taxon>Actinomycetota</taxon>
        <taxon>Actinomycetes</taxon>
        <taxon>Kitasatosporales</taxon>
        <taxon>Streptomycetaceae</taxon>
        <taxon>Streptomyces</taxon>
    </lineage>
</organism>
<evidence type="ECO:0000259" key="2">
    <source>
        <dbReference type="Pfam" id="PF01494"/>
    </source>
</evidence>
<dbReference type="InterPro" id="IPR050631">
    <property type="entry name" value="PheA/TfdB_FAD_monoxygenase"/>
</dbReference>
<accession>A0ABT1PYK3</accession>
<keyword evidence="4" id="KW-1185">Reference proteome</keyword>
<dbReference type="SUPFAM" id="SSF51905">
    <property type="entry name" value="FAD/NAD(P)-binding domain"/>
    <property type="match status" value="1"/>
</dbReference>
<dbReference type="NCBIfam" id="NF006091">
    <property type="entry name" value="PRK08243.1"/>
    <property type="match status" value="1"/>
</dbReference>
<evidence type="ECO:0000313" key="4">
    <source>
        <dbReference type="Proteomes" id="UP001057702"/>
    </source>
</evidence>
<protein>
    <submittedName>
        <fullName evidence="3">4-hydroxybenzoate 3-monooxygenase</fullName>
    </submittedName>
</protein>
<name>A0ABT1PYK3_9ACTN</name>
<proteinExistence type="predicted"/>
<feature type="domain" description="FAD-binding" evidence="2">
    <location>
        <begin position="10"/>
        <end position="347"/>
    </location>
</feature>
<sequence length="396" mass="43218">MATDADTEHTQVVVIGAGPAGLTLANLLRQRGIGCLLLEEQSREFIEQRPRAGFMEEWAVRALERHGLAERLLDNAQRHAAFEIRFDGERHILSYAELTGHHHFVYPQPLLVADLTAAYVDGAGGDARFGARDVALHDLESDRPAVTYTDGRSGRAHRITCDAVAGCDGARGVSRAFLPAGVARHDYGIGWLALLAEAPPSADGVVFGIHPRGLAAHMARSPHVTRFYLQCPAGDDVANWSDERVWKELHARLTVPGGTITEGPLIEKQVLDMHNYVVDRMSHGRLHLAGDAAHVVAPIGAKGMNLAIHDALLLADALTAQLRDGDGTALAGYSEAALRRVWQYQEFSQWFAEILHGPAAEPFRARMAQARLRRLFGSRAAATAFCELYIGKDADW</sequence>
<comment type="caution">
    <text evidence="3">The sequence shown here is derived from an EMBL/GenBank/DDBJ whole genome shotgun (WGS) entry which is preliminary data.</text>
</comment>
<dbReference type="PANTHER" id="PTHR43476">
    <property type="entry name" value="3-(3-HYDROXY-PHENYL)PROPIONATE/3-HYDROXYCINNAMIC ACID HYDROXYLASE"/>
    <property type="match status" value="1"/>
</dbReference>
<dbReference type="InterPro" id="IPR002938">
    <property type="entry name" value="FAD-bd"/>
</dbReference>
<dbReference type="PANTHER" id="PTHR43476:SF5">
    <property type="entry name" value="FAD-DEPENDENT MONOOXYGENASE"/>
    <property type="match status" value="1"/>
</dbReference>
<dbReference type="EMBL" id="JANFNG010000012">
    <property type="protein sequence ID" value="MCQ4082208.1"/>
    <property type="molecule type" value="Genomic_DNA"/>
</dbReference>
<keyword evidence="1" id="KW-0560">Oxidoreductase</keyword>
<dbReference type="Gene3D" id="3.50.50.60">
    <property type="entry name" value="FAD/NAD(P)-binding domain"/>
    <property type="match status" value="1"/>
</dbReference>
<dbReference type="RefSeq" id="WP_255921119.1">
    <property type="nucleotide sequence ID" value="NZ_JANFNG010000012.1"/>
</dbReference>
<dbReference type="Pfam" id="PF01494">
    <property type="entry name" value="FAD_binding_3"/>
    <property type="match status" value="1"/>
</dbReference>
<dbReference type="SUPFAM" id="SSF54373">
    <property type="entry name" value="FAD-linked reductases, C-terminal domain"/>
    <property type="match status" value="1"/>
</dbReference>
<evidence type="ECO:0000256" key="1">
    <source>
        <dbReference type="ARBA" id="ARBA00023002"/>
    </source>
</evidence>
<dbReference type="PRINTS" id="PR00420">
    <property type="entry name" value="RNGMNOXGNASE"/>
</dbReference>
<dbReference type="Proteomes" id="UP001057702">
    <property type="component" value="Unassembled WGS sequence"/>
</dbReference>
<evidence type="ECO:0000313" key="3">
    <source>
        <dbReference type="EMBL" id="MCQ4082208.1"/>
    </source>
</evidence>
<dbReference type="InterPro" id="IPR036188">
    <property type="entry name" value="FAD/NAD-bd_sf"/>
</dbReference>
<gene>
    <name evidence="3" type="ORF">NGB36_16730</name>
</gene>
<dbReference type="Gene3D" id="3.30.9.10">
    <property type="entry name" value="D-Amino Acid Oxidase, subunit A, domain 2"/>
    <property type="match status" value="1"/>
</dbReference>
<reference evidence="3" key="1">
    <citation type="submission" date="2022-06" db="EMBL/GenBank/DDBJ databases">
        <title>Draft genome sequence of Streptomyces sp. RB6PN25 isolated from peat swamp forest in Thailand.</title>
        <authorList>
            <person name="Duangmal K."/>
            <person name="Klaysubun C."/>
        </authorList>
    </citation>
    <scope>NUCLEOTIDE SEQUENCE</scope>
    <source>
        <strain evidence="3">RB6PN25</strain>
    </source>
</reference>